<keyword evidence="1" id="KW-0812">Transmembrane</keyword>
<sequence length="152" mass="17852">MKRNGSILIEPLIYMFIASLIMILCFNMLSIYIKEFKAEKFKSKVNKALETADITIKSRINVPYITNVCVNNNRLFIEHDDIQKKIKYKDEIYLDKNSSIIKINYYEGTNLNSINNILEDVESIELKEKGSIIYMKIRLKEEVEKILVYEKG</sequence>
<keyword evidence="1" id="KW-0472">Membrane</keyword>
<keyword evidence="1" id="KW-1133">Transmembrane helix</keyword>
<organism evidence="2 3">
    <name type="scientific">Clostridium cavendishii DSM 21758</name>
    <dbReference type="NCBI Taxonomy" id="1121302"/>
    <lineage>
        <taxon>Bacteria</taxon>
        <taxon>Bacillati</taxon>
        <taxon>Bacillota</taxon>
        <taxon>Clostridia</taxon>
        <taxon>Eubacteriales</taxon>
        <taxon>Clostridiaceae</taxon>
        <taxon>Clostridium</taxon>
    </lineage>
</organism>
<dbReference type="RefSeq" id="WP_072987272.1">
    <property type="nucleotide sequence ID" value="NZ_FQZB01000009.1"/>
</dbReference>
<dbReference type="STRING" id="1121302.SAMN02745163_02237"/>
<keyword evidence="3" id="KW-1185">Reference proteome</keyword>
<protein>
    <submittedName>
        <fullName evidence="2">Uncharacterized protein</fullName>
    </submittedName>
</protein>
<reference evidence="2 3" key="1">
    <citation type="submission" date="2016-11" db="EMBL/GenBank/DDBJ databases">
        <authorList>
            <person name="Jaros S."/>
            <person name="Januszkiewicz K."/>
            <person name="Wedrychowicz H."/>
        </authorList>
    </citation>
    <scope>NUCLEOTIDE SEQUENCE [LARGE SCALE GENOMIC DNA]</scope>
    <source>
        <strain evidence="2 3">DSM 21758</strain>
    </source>
</reference>
<dbReference type="AlphaFoldDB" id="A0A1M6KMB1"/>
<gene>
    <name evidence="2" type="ORF">SAMN02745163_02237</name>
</gene>
<dbReference type="EMBL" id="FQZB01000009">
    <property type="protein sequence ID" value="SHJ60036.1"/>
    <property type="molecule type" value="Genomic_DNA"/>
</dbReference>
<name>A0A1M6KMB1_9CLOT</name>
<proteinExistence type="predicted"/>
<evidence type="ECO:0000313" key="3">
    <source>
        <dbReference type="Proteomes" id="UP000184310"/>
    </source>
</evidence>
<evidence type="ECO:0000256" key="1">
    <source>
        <dbReference type="SAM" id="Phobius"/>
    </source>
</evidence>
<dbReference type="Proteomes" id="UP000184310">
    <property type="component" value="Unassembled WGS sequence"/>
</dbReference>
<feature type="transmembrane region" description="Helical" evidence="1">
    <location>
        <begin position="12"/>
        <end position="33"/>
    </location>
</feature>
<accession>A0A1M6KMB1</accession>
<evidence type="ECO:0000313" key="2">
    <source>
        <dbReference type="EMBL" id="SHJ60036.1"/>
    </source>
</evidence>